<feature type="non-terminal residue" evidence="1">
    <location>
        <position position="1"/>
    </location>
</feature>
<accession>A0A0C2WHF8</accession>
<reference evidence="1 2" key="1">
    <citation type="submission" date="2014-04" db="EMBL/GenBank/DDBJ databases">
        <title>Evolutionary Origins and Diversification of the Mycorrhizal Mutualists.</title>
        <authorList>
            <consortium name="DOE Joint Genome Institute"/>
            <consortium name="Mycorrhizal Genomics Consortium"/>
            <person name="Kohler A."/>
            <person name="Kuo A."/>
            <person name="Nagy L.G."/>
            <person name="Floudas D."/>
            <person name="Copeland A."/>
            <person name="Barry K.W."/>
            <person name="Cichocki N."/>
            <person name="Veneault-Fourrey C."/>
            <person name="LaButti K."/>
            <person name="Lindquist E.A."/>
            <person name="Lipzen A."/>
            <person name="Lundell T."/>
            <person name="Morin E."/>
            <person name="Murat C."/>
            <person name="Riley R."/>
            <person name="Ohm R."/>
            <person name="Sun H."/>
            <person name="Tunlid A."/>
            <person name="Henrissat B."/>
            <person name="Grigoriev I.V."/>
            <person name="Hibbett D.S."/>
            <person name="Martin F."/>
        </authorList>
    </citation>
    <scope>NUCLEOTIDE SEQUENCE [LARGE SCALE GENOMIC DNA]</scope>
    <source>
        <strain evidence="1 2">Koide BX008</strain>
    </source>
</reference>
<sequence length="53" mass="5809">RRWHGGCPCASQIDAPHHQERILASGTSPTADACGVLIQNMKDSMLSLYSRKL</sequence>
<dbReference type="AlphaFoldDB" id="A0A0C2WHF8"/>
<dbReference type="HOGENOM" id="CLU_3074085_0_0_1"/>
<protein>
    <submittedName>
        <fullName evidence="1">Uncharacterized protein</fullName>
    </submittedName>
</protein>
<proteinExistence type="predicted"/>
<dbReference type="EMBL" id="KN818450">
    <property type="protein sequence ID" value="KIL56066.1"/>
    <property type="molecule type" value="Genomic_DNA"/>
</dbReference>
<dbReference type="InParanoid" id="A0A0C2WHF8"/>
<gene>
    <name evidence="1" type="ORF">M378DRAFT_173031</name>
</gene>
<evidence type="ECO:0000313" key="1">
    <source>
        <dbReference type="EMBL" id="KIL56066.1"/>
    </source>
</evidence>
<keyword evidence="2" id="KW-1185">Reference proteome</keyword>
<organism evidence="1 2">
    <name type="scientific">Amanita muscaria (strain Koide BX008)</name>
    <dbReference type="NCBI Taxonomy" id="946122"/>
    <lineage>
        <taxon>Eukaryota</taxon>
        <taxon>Fungi</taxon>
        <taxon>Dikarya</taxon>
        <taxon>Basidiomycota</taxon>
        <taxon>Agaricomycotina</taxon>
        <taxon>Agaricomycetes</taxon>
        <taxon>Agaricomycetidae</taxon>
        <taxon>Agaricales</taxon>
        <taxon>Pluteineae</taxon>
        <taxon>Amanitaceae</taxon>
        <taxon>Amanita</taxon>
    </lineage>
</organism>
<name>A0A0C2WHF8_AMAMK</name>
<evidence type="ECO:0000313" key="2">
    <source>
        <dbReference type="Proteomes" id="UP000054549"/>
    </source>
</evidence>
<dbReference type="Proteomes" id="UP000054549">
    <property type="component" value="Unassembled WGS sequence"/>
</dbReference>